<keyword evidence="2" id="KW-1185">Reference proteome</keyword>
<dbReference type="STRING" id="1214573.A0A0G2FY63"/>
<dbReference type="Gene3D" id="3.30.160.60">
    <property type="entry name" value="Classic Zinc Finger"/>
    <property type="match status" value="1"/>
</dbReference>
<proteinExistence type="predicted"/>
<gene>
    <name evidence="1" type="ORF">UCDDA912_g01033</name>
</gene>
<reference evidence="1 2" key="2">
    <citation type="submission" date="2015-05" db="EMBL/GenBank/DDBJ databases">
        <authorList>
            <person name="Morales-Cruz A."/>
            <person name="Amrine K.C."/>
            <person name="Cantu D."/>
        </authorList>
    </citation>
    <scope>NUCLEOTIDE SEQUENCE [LARGE SCALE GENOMIC DNA]</scope>
    <source>
        <strain evidence="1">DA912</strain>
    </source>
</reference>
<name>A0A0G2FY63_9PEZI</name>
<comment type="caution">
    <text evidence="1">The sequence shown here is derived from an EMBL/GenBank/DDBJ whole genome shotgun (WGS) entry which is preliminary data.</text>
</comment>
<dbReference type="OrthoDB" id="654211at2759"/>
<dbReference type="Proteomes" id="UP000034680">
    <property type="component" value="Unassembled WGS sequence"/>
</dbReference>
<dbReference type="EMBL" id="LCUC01000041">
    <property type="protein sequence ID" value="KKY39001.1"/>
    <property type="molecule type" value="Genomic_DNA"/>
</dbReference>
<sequence>MEGHTSSAPYNMALDNIDPSEIEQMLQQIRWEQSIGQQSFASSEYDTAHFDLTLSPLSGVHTNKHTKPFRCTAEGCDYATAEKKSLQRHLLARSKWDEEHRAAAQSEGVRQVRHRCPRPGCTYATVREDNLKRHISTCAQ</sequence>
<accession>A0A0G2FY63</accession>
<evidence type="ECO:0000313" key="1">
    <source>
        <dbReference type="EMBL" id="KKY39001.1"/>
    </source>
</evidence>
<organism evidence="1 2">
    <name type="scientific">Diaporthe ampelina</name>
    <dbReference type="NCBI Taxonomy" id="1214573"/>
    <lineage>
        <taxon>Eukaryota</taxon>
        <taxon>Fungi</taxon>
        <taxon>Dikarya</taxon>
        <taxon>Ascomycota</taxon>
        <taxon>Pezizomycotina</taxon>
        <taxon>Sordariomycetes</taxon>
        <taxon>Sordariomycetidae</taxon>
        <taxon>Diaporthales</taxon>
        <taxon>Diaporthaceae</taxon>
        <taxon>Diaporthe</taxon>
    </lineage>
</organism>
<dbReference type="AlphaFoldDB" id="A0A0G2FY63"/>
<reference evidence="1 2" key="1">
    <citation type="submission" date="2015-05" db="EMBL/GenBank/DDBJ databases">
        <title>Distinctive expansion of gene families associated with plant cell wall degradation and secondary metabolism in the genomes of grapevine trunk pathogens.</title>
        <authorList>
            <person name="Lawrence D.P."/>
            <person name="Travadon R."/>
            <person name="Rolshausen P.E."/>
            <person name="Baumgartner K."/>
        </authorList>
    </citation>
    <scope>NUCLEOTIDE SEQUENCE [LARGE SCALE GENOMIC DNA]</scope>
    <source>
        <strain evidence="1">DA912</strain>
    </source>
</reference>
<evidence type="ECO:0000313" key="2">
    <source>
        <dbReference type="Proteomes" id="UP000034680"/>
    </source>
</evidence>
<protein>
    <submittedName>
        <fullName evidence="1">Putative c2h2 transcription</fullName>
    </submittedName>
</protein>